<sequence>MPSNNDDLIINPTPRCACMLLLDSSYSMHGKPIEELNQGVNQFIEEVCQDKFASFAVELGVLTFDTTVTEVVPIQSISQVNTPVFTAQGATSMGSAILRAIKLLDARKEEYKKKGVAYYQPWIVIMTDGEPTDEDVYPQAAAQLRRSGENNKYLVFGIGIGDYCNLNKLALACPANRPPKKLSGYRFRDFFKWLSASMAQVSVSTPGTSIDIPSTKGWEDIRI</sequence>
<dbReference type="Proteomes" id="UP000473574">
    <property type="component" value="Unassembled WGS sequence"/>
</dbReference>
<dbReference type="SMART" id="SM00327">
    <property type="entry name" value="VWA"/>
    <property type="match status" value="1"/>
</dbReference>
<dbReference type="PROSITE" id="PS50234">
    <property type="entry name" value="VWFA"/>
    <property type="match status" value="1"/>
</dbReference>
<proteinExistence type="predicted"/>
<protein>
    <submittedName>
        <fullName evidence="2">VWA domain-containing protein</fullName>
    </submittedName>
</protein>
<accession>A0A6M0SMD2</accession>
<name>A0A6M0SMD2_9CYAN</name>
<dbReference type="InterPro" id="IPR002035">
    <property type="entry name" value="VWF_A"/>
</dbReference>
<gene>
    <name evidence="2" type="ORF">D0962_37515</name>
</gene>
<dbReference type="InterPro" id="IPR036465">
    <property type="entry name" value="vWFA_dom_sf"/>
</dbReference>
<reference evidence="2 3" key="1">
    <citation type="journal article" date="2020" name="Microb. Ecol.">
        <title>Ecogenomics of the Marine Benthic Filamentous Cyanobacterium Adonisia.</title>
        <authorList>
            <person name="Walter J.M."/>
            <person name="Coutinho F.H."/>
            <person name="Leomil L."/>
            <person name="Hargreaves P.I."/>
            <person name="Campeao M.E."/>
            <person name="Vieira V.V."/>
            <person name="Silva B.S."/>
            <person name="Fistarol G.O."/>
            <person name="Salomon P.S."/>
            <person name="Sawabe T."/>
            <person name="Mino S."/>
            <person name="Hosokawa M."/>
            <person name="Miyashita H."/>
            <person name="Maruyama F."/>
            <person name="van Verk M.C."/>
            <person name="Dutilh B.E."/>
            <person name="Thompson C.C."/>
            <person name="Thompson F.L."/>
        </authorList>
    </citation>
    <scope>NUCLEOTIDE SEQUENCE [LARGE SCALE GENOMIC DNA]</scope>
    <source>
        <strain evidence="2 3">CCMR0082</strain>
    </source>
</reference>
<dbReference type="RefSeq" id="WP_163671946.1">
    <property type="nucleotide sequence ID" value="NZ_QZCE01000003.1"/>
</dbReference>
<evidence type="ECO:0000313" key="3">
    <source>
        <dbReference type="Proteomes" id="UP000473574"/>
    </source>
</evidence>
<dbReference type="PIRSF" id="PIRSF020634">
    <property type="entry name" value="TerY_vWA"/>
    <property type="match status" value="1"/>
</dbReference>
<dbReference type="InterPro" id="IPR011392">
    <property type="entry name" value="Tellurite-R_TerY"/>
</dbReference>
<dbReference type="Gene3D" id="3.40.50.410">
    <property type="entry name" value="von Willebrand factor, type A domain"/>
    <property type="match status" value="1"/>
</dbReference>
<feature type="domain" description="VWFA" evidence="1">
    <location>
        <begin position="17"/>
        <end position="201"/>
    </location>
</feature>
<evidence type="ECO:0000259" key="1">
    <source>
        <dbReference type="PROSITE" id="PS50234"/>
    </source>
</evidence>
<comment type="caution">
    <text evidence="2">The sequence shown here is derived from an EMBL/GenBank/DDBJ whole genome shotgun (WGS) entry which is preliminary data.</text>
</comment>
<dbReference type="SUPFAM" id="SSF53300">
    <property type="entry name" value="vWA-like"/>
    <property type="match status" value="1"/>
</dbReference>
<dbReference type="EMBL" id="QZCE01000003">
    <property type="protein sequence ID" value="NEZ68362.1"/>
    <property type="molecule type" value="Genomic_DNA"/>
</dbReference>
<organism evidence="2 3">
    <name type="scientific">Adonisia turfae CCMR0082</name>
    <dbReference type="NCBI Taxonomy" id="2304604"/>
    <lineage>
        <taxon>Bacteria</taxon>
        <taxon>Bacillati</taxon>
        <taxon>Cyanobacteriota</taxon>
        <taxon>Adonisia</taxon>
        <taxon>Adonisia turfae</taxon>
    </lineage>
</organism>
<dbReference type="Pfam" id="PF00092">
    <property type="entry name" value="VWA"/>
    <property type="match status" value="1"/>
</dbReference>
<evidence type="ECO:0000313" key="2">
    <source>
        <dbReference type="EMBL" id="NEZ68362.1"/>
    </source>
</evidence>
<dbReference type="AlphaFoldDB" id="A0A6M0SMD2"/>